<organism evidence="7 8">
    <name type="scientific">Roseiarcus fermentans</name>
    <dbReference type="NCBI Taxonomy" id="1473586"/>
    <lineage>
        <taxon>Bacteria</taxon>
        <taxon>Pseudomonadati</taxon>
        <taxon>Pseudomonadota</taxon>
        <taxon>Alphaproteobacteria</taxon>
        <taxon>Hyphomicrobiales</taxon>
        <taxon>Roseiarcaceae</taxon>
        <taxon>Roseiarcus</taxon>
    </lineage>
</organism>
<proteinExistence type="inferred from homology"/>
<dbReference type="PANTHER" id="PTHR11647:SF1">
    <property type="entry name" value="COLLAPSIN RESPONSE MEDIATOR PROTEIN"/>
    <property type="match status" value="1"/>
</dbReference>
<dbReference type="OrthoDB" id="9775759at2"/>
<dbReference type="SUPFAM" id="SSF51338">
    <property type="entry name" value="Composite domain of metallo-dependent hydrolases"/>
    <property type="match status" value="2"/>
</dbReference>
<dbReference type="Gene3D" id="2.30.40.10">
    <property type="entry name" value="Urease, subunit C, domain 1"/>
    <property type="match status" value="1"/>
</dbReference>
<evidence type="ECO:0000256" key="1">
    <source>
        <dbReference type="ARBA" id="ARBA00001947"/>
    </source>
</evidence>
<dbReference type="AlphaFoldDB" id="A0A366F1Z4"/>
<dbReference type="Proteomes" id="UP000253529">
    <property type="component" value="Unassembled WGS sequence"/>
</dbReference>
<evidence type="ECO:0000313" key="7">
    <source>
        <dbReference type="EMBL" id="RBP08692.1"/>
    </source>
</evidence>
<dbReference type="InterPro" id="IPR011778">
    <property type="entry name" value="Hydantoinase/dihydroPyrase"/>
</dbReference>
<name>A0A366F1Z4_9HYPH</name>
<keyword evidence="4" id="KW-0378">Hydrolase</keyword>
<comment type="cofactor">
    <cofactor evidence="1">
        <name>Zn(2+)</name>
        <dbReference type="ChEBI" id="CHEBI:29105"/>
    </cofactor>
</comment>
<dbReference type="InterPro" id="IPR006680">
    <property type="entry name" value="Amidohydro-rel"/>
</dbReference>
<evidence type="ECO:0000256" key="4">
    <source>
        <dbReference type="ARBA" id="ARBA00022801"/>
    </source>
</evidence>
<dbReference type="Gene3D" id="3.20.20.140">
    <property type="entry name" value="Metal-dependent hydrolases"/>
    <property type="match status" value="1"/>
</dbReference>
<dbReference type="PANTHER" id="PTHR11647">
    <property type="entry name" value="HYDRANTOINASE/DIHYDROPYRIMIDINASE FAMILY MEMBER"/>
    <property type="match status" value="1"/>
</dbReference>
<dbReference type="InterPro" id="IPR032466">
    <property type="entry name" value="Metal_Hydrolase"/>
</dbReference>
<dbReference type="Pfam" id="PF01979">
    <property type="entry name" value="Amidohydro_1"/>
    <property type="match status" value="1"/>
</dbReference>
<dbReference type="GO" id="GO:0005829">
    <property type="term" value="C:cytosol"/>
    <property type="evidence" value="ECO:0007669"/>
    <property type="project" value="TreeGrafter"/>
</dbReference>
<dbReference type="FunFam" id="3.20.20.140:FF:000174">
    <property type="entry name" value="Dihydropyrimidinase-related protein 2"/>
    <property type="match status" value="1"/>
</dbReference>
<dbReference type="CDD" id="cd01314">
    <property type="entry name" value="D-HYD"/>
    <property type="match status" value="1"/>
</dbReference>
<protein>
    <submittedName>
        <fullName evidence="7">Dihydropyrimidinase</fullName>
    </submittedName>
</protein>
<comment type="caution">
    <text evidence="7">The sequence shown here is derived from an EMBL/GenBank/DDBJ whole genome shotgun (WGS) entry which is preliminary data.</text>
</comment>
<evidence type="ECO:0000256" key="2">
    <source>
        <dbReference type="ARBA" id="ARBA00008829"/>
    </source>
</evidence>
<dbReference type="InterPro" id="IPR011059">
    <property type="entry name" value="Metal-dep_hydrolase_composite"/>
</dbReference>
<evidence type="ECO:0000256" key="3">
    <source>
        <dbReference type="ARBA" id="ARBA00022723"/>
    </source>
</evidence>
<keyword evidence="8" id="KW-1185">Reference proteome</keyword>
<dbReference type="RefSeq" id="WP_113891069.1">
    <property type="nucleotide sequence ID" value="NZ_QNRK01000024.1"/>
</dbReference>
<dbReference type="GO" id="GO:0046872">
    <property type="term" value="F:metal ion binding"/>
    <property type="evidence" value="ECO:0007669"/>
    <property type="project" value="UniProtKB-KW"/>
</dbReference>
<comment type="PTM">
    <text evidence="5">Carbamylation allows a single lysine to coordinate two divalent metal cations.</text>
</comment>
<dbReference type="NCBIfam" id="TIGR02033">
    <property type="entry name" value="D-hydantoinase"/>
    <property type="match status" value="1"/>
</dbReference>
<comment type="similarity">
    <text evidence="2">Belongs to the metallo-dependent hydrolases superfamily. Hydantoinase/dihydropyrimidinase family.</text>
</comment>
<keyword evidence="3" id="KW-0479">Metal-binding</keyword>
<dbReference type="GO" id="GO:0016812">
    <property type="term" value="F:hydrolase activity, acting on carbon-nitrogen (but not peptide) bonds, in cyclic amides"/>
    <property type="evidence" value="ECO:0007669"/>
    <property type="project" value="TreeGrafter"/>
</dbReference>
<feature type="modified residue" description="N6-carboxylysine" evidence="5">
    <location>
        <position position="150"/>
    </location>
</feature>
<sequence>MKRVLIRGGEVTTAVDRWRGDILIEDGRIAALGAALSADAEIHEAAGLLVLPGGVDVHTHIDYDTGSARTADTFETATRAAAFGGTTTIVDYAFQPRDVPSVAAAFDDWLGRAATACVDVGAHMILTAVTPATLAETRRLVRHGGVTSVKLFMAYPDTLMVDDGALWRVMRQVGDDGGLVCLHAENGPLIQALVEEALAAGHTAPRWHAATRPSCAEGEAVDRAVAVSELAGAPVYLVHLSTREGVEAVARARDRNLPVWAETCPHYLFLDESAYDTDDVEAAAKVVFTPPLRGLEHQRALWRGLATGDLQVISTDHCPFCISETTLTPYHAKRAAEACDFTRIPNGAPGIETRMPLLFDAAVAGRRMDLHRFVALTATNPAKLFGLFPRKGAIAVGSDADLVLFDPDATTTVRASEHHSRVDYSLFEGWSLRGAIRKVFSRGELIVDGAIWRGRAGAGRFLRREASGGL</sequence>
<feature type="domain" description="Amidohydrolase-related" evidence="6">
    <location>
        <begin position="49"/>
        <end position="445"/>
    </location>
</feature>
<reference evidence="7 8" key="1">
    <citation type="submission" date="2018-06" db="EMBL/GenBank/DDBJ databases">
        <title>Genomic Encyclopedia of Type Strains, Phase IV (KMG-IV): sequencing the most valuable type-strain genomes for metagenomic binning, comparative biology and taxonomic classification.</title>
        <authorList>
            <person name="Goeker M."/>
        </authorList>
    </citation>
    <scope>NUCLEOTIDE SEQUENCE [LARGE SCALE GENOMIC DNA]</scope>
    <source>
        <strain evidence="7 8">DSM 24875</strain>
    </source>
</reference>
<evidence type="ECO:0000256" key="5">
    <source>
        <dbReference type="PIRSR" id="PIRSR611778-50"/>
    </source>
</evidence>
<evidence type="ECO:0000313" key="8">
    <source>
        <dbReference type="Proteomes" id="UP000253529"/>
    </source>
</evidence>
<evidence type="ECO:0000259" key="6">
    <source>
        <dbReference type="Pfam" id="PF01979"/>
    </source>
</evidence>
<dbReference type="EMBL" id="QNRK01000024">
    <property type="protein sequence ID" value="RBP08692.1"/>
    <property type="molecule type" value="Genomic_DNA"/>
</dbReference>
<dbReference type="SUPFAM" id="SSF51556">
    <property type="entry name" value="Metallo-dependent hydrolases"/>
    <property type="match status" value="1"/>
</dbReference>
<dbReference type="InterPro" id="IPR050378">
    <property type="entry name" value="Metallo-dep_Hydrolases_sf"/>
</dbReference>
<gene>
    <name evidence="7" type="ORF">DFR50_12479</name>
</gene>
<accession>A0A366F1Z4</accession>